<dbReference type="Pfam" id="PF16325">
    <property type="entry name" value="Peptidase_U32_C"/>
    <property type="match status" value="1"/>
</dbReference>
<evidence type="ECO:0000259" key="4">
    <source>
        <dbReference type="Pfam" id="PF16325"/>
    </source>
</evidence>
<dbReference type="PROSITE" id="PS01276">
    <property type="entry name" value="PEPTIDASE_U32"/>
    <property type="match status" value="1"/>
</dbReference>
<dbReference type="PANTHER" id="PTHR30217">
    <property type="entry name" value="PEPTIDASE U32 FAMILY"/>
    <property type="match status" value="1"/>
</dbReference>
<dbReference type="PATRIC" id="fig|1307761.3.peg.1626"/>
<dbReference type="Proteomes" id="UP000018680">
    <property type="component" value="Chromosome"/>
</dbReference>
<evidence type="ECO:0000256" key="1">
    <source>
        <dbReference type="ARBA" id="ARBA00022670"/>
    </source>
</evidence>
<dbReference type="InterPro" id="IPR001539">
    <property type="entry name" value="Peptidase_U32"/>
</dbReference>
<dbReference type="KEGG" id="slr:L21SP2_1631"/>
<dbReference type="eggNOG" id="COG0826">
    <property type="taxonomic scope" value="Bacteria"/>
</dbReference>
<dbReference type="AlphaFoldDB" id="V5WIQ0"/>
<evidence type="ECO:0000256" key="2">
    <source>
        <dbReference type="ARBA" id="ARBA00022801"/>
    </source>
</evidence>
<reference evidence="5 6" key="1">
    <citation type="journal article" date="2015" name="Stand. Genomic Sci.">
        <title>Complete genome sequence and description of Salinispira pacifica gen. nov., sp. nov., a novel spirochaete isolated form a hypersaline microbial mat.</title>
        <authorList>
            <person name="Ben Hania W."/>
            <person name="Joseph M."/>
            <person name="Schumann P."/>
            <person name="Bunk B."/>
            <person name="Fiebig A."/>
            <person name="Sproer C."/>
            <person name="Klenk H.P."/>
            <person name="Fardeau M.L."/>
            <person name="Spring S."/>
        </authorList>
    </citation>
    <scope>NUCLEOTIDE SEQUENCE [LARGE SCALE GENOMIC DNA]</scope>
    <source>
        <strain evidence="5 6">L21-RPul-D2</strain>
    </source>
</reference>
<dbReference type="InterPro" id="IPR032525">
    <property type="entry name" value="Peptidase_U32_C"/>
</dbReference>
<evidence type="ECO:0000313" key="5">
    <source>
        <dbReference type="EMBL" id="AHC15016.1"/>
    </source>
</evidence>
<keyword evidence="2" id="KW-0378">Hydrolase</keyword>
<keyword evidence="6" id="KW-1185">Reference proteome</keyword>
<dbReference type="HOGENOM" id="CLU_011540_0_2_12"/>
<dbReference type="GO" id="GO:0008233">
    <property type="term" value="F:peptidase activity"/>
    <property type="evidence" value="ECO:0007669"/>
    <property type="project" value="UniProtKB-KW"/>
</dbReference>
<proteinExistence type="inferred from homology"/>
<dbReference type="OrthoDB" id="9807498at2"/>
<keyword evidence="1" id="KW-0645">Protease</keyword>
<accession>V5WIQ0</accession>
<dbReference type="RefSeq" id="WP_024267936.1">
    <property type="nucleotide sequence ID" value="NC_023035.1"/>
</dbReference>
<evidence type="ECO:0000313" key="6">
    <source>
        <dbReference type="Proteomes" id="UP000018680"/>
    </source>
</evidence>
<feature type="domain" description="Peptidase family U32 C-terminal" evidence="4">
    <location>
        <begin position="332"/>
        <end position="412"/>
    </location>
</feature>
<protein>
    <submittedName>
        <fullName evidence="5">Peptidase, U32 family protein large subunit</fullName>
    </submittedName>
</protein>
<dbReference type="Gene3D" id="2.40.30.10">
    <property type="entry name" value="Translation factors"/>
    <property type="match status" value="1"/>
</dbReference>
<dbReference type="EMBL" id="CP006939">
    <property type="protein sequence ID" value="AHC15016.1"/>
    <property type="molecule type" value="Genomic_DNA"/>
</dbReference>
<organism evidence="5 6">
    <name type="scientific">Salinispira pacifica</name>
    <dbReference type="NCBI Taxonomy" id="1307761"/>
    <lineage>
        <taxon>Bacteria</taxon>
        <taxon>Pseudomonadati</taxon>
        <taxon>Spirochaetota</taxon>
        <taxon>Spirochaetia</taxon>
        <taxon>Spirochaetales</taxon>
        <taxon>Spirochaetaceae</taxon>
        <taxon>Salinispira</taxon>
    </lineage>
</organism>
<dbReference type="PANTHER" id="PTHR30217:SF6">
    <property type="entry name" value="TRNA HYDROXYLATION PROTEIN P"/>
    <property type="match status" value="1"/>
</dbReference>
<dbReference type="STRING" id="1307761.L21SP2_1631"/>
<dbReference type="GO" id="GO:0006508">
    <property type="term" value="P:proteolysis"/>
    <property type="evidence" value="ECO:0007669"/>
    <property type="project" value="UniProtKB-KW"/>
</dbReference>
<dbReference type="Pfam" id="PF01136">
    <property type="entry name" value="Peptidase_U32"/>
    <property type="match status" value="1"/>
</dbReference>
<comment type="similarity">
    <text evidence="3">Belongs to the peptidase U32 family.</text>
</comment>
<gene>
    <name evidence="5" type="ORF">L21SP2_1631</name>
</gene>
<name>V5WIQ0_9SPIO</name>
<dbReference type="InterPro" id="IPR051454">
    <property type="entry name" value="RNA/ubiquinone_mod_enzymes"/>
</dbReference>
<sequence>MELLAPAGNIEKLETVYRYGADAAYIGIGNFSLRSRAENFGGGDGRRIEEIKGGRKLYAALNIYFHDKDLADLERNLEVFTEYPFDAFIISDIGALPLLKRTFPGMEYHLSTQANCINSDAAKLYADMGFSRIIPGRELSLEEIAQLKKAVPELEIETFIHGAMCLAYSGRCFLSSWMSDRSANQGDCSHSCRWNYRLMEDRSPALAEGSMALEEKKRPGEYYPVMEGDGYTTIMSSKDICMIDHMQELYDAGVDSVKIEGRMKSLYYAAMVTRAYRKEIDRVSGRDPGLTSPEDTRPYKDELYKVSHREFSTGFYFGTGEISQPNEISYARSHMFLGTIGGEISPGRHILHVKNQIRNNDILEYIGPDVLFIQDRDFIIYNQNGEKVDQADHGKYYEIESSAEIDEGFIVRKEVQPSS</sequence>
<evidence type="ECO:0000256" key="3">
    <source>
        <dbReference type="ARBA" id="ARBA00038374"/>
    </source>
</evidence>